<dbReference type="SUPFAM" id="SSF142433">
    <property type="entry name" value="CinA-like"/>
    <property type="match status" value="1"/>
</dbReference>
<feature type="domain" description="CinA C-terminal" evidence="1">
    <location>
        <begin position="3"/>
        <end position="152"/>
    </location>
</feature>
<evidence type="ECO:0000313" key="3">
    <source>
        <dbReference type="Proteomes" id="UP000232221"/>
    </source>
</evidence>
<accession>A0A2K8P1V5</accession>
<gene>
    <name evidence="2" type="primary">cinA</name>
    <name evidence="2" type="ORF">MCOLE_v1c02230</name>
</gene>
<dbReference type="AlphaFoldDB" id="A0A2K8P1V5"/>
<dbReference type="InterPro" id="IPR008136">
    <property type="entry name" value="CinA_C"/>
</dbReference>
<proteinExistence type="predicted"/>
<evidence type="ECO:0000259" key="1">
    <source>
        <dbReference type="Pfam" id="PF02464"/>
    </source>
</evidence>
<keyword evidence="3" id="KW-1185">Reference proteome</keyword>
<sequence length="155" mass="17353">MKTMEKLVDYLKTNNKTISTCESFTGGMFANEITNISGASEVYVGSFVSYQNSFKQYIVGINERIIKKYGVVSEECAIEMAQKTLKLTNSDFSISFTGNAGPIAMEKKEVGLAYICVCSKTKYKVIKIQENNMSRKQFKENGLTVGLNLFLNFVK</sequence>
<dbReference type="Proteomes" id="UP000232221">
    <property type="component" value="Chromosome"/>
</dbReference>
<dbReference type="EMBL" id="CP024968">
    <property type="protein sequence ID" value="ATZ20737.1"/>
    <property type="molecule type" value="Genomic_DNA"/>
</dbReference>
<dbReference type="Pfam" id="PF02464">
    <property type="entry name" value="CinA"/>
    <property type="match status" value="1"/>
</dbReference>
<evidence type="ECO:0000313" key="2">
    <source>
        <dbReference type="EMBL" id="ATZ20737.1"/>
    </source>
</evidence>
<dbReference type="NCBIfam" id="TIGR00199">
    <property type="entry name" value="PncC_domain"/>
    <property type="match status" value="1"/>
</dbReference>
<dbReference type="Gene3D" id="3.90.950.20">
    <property type="entry name" value="CinA-like"/>
    <property type="match status" value="1"/>
</dbReference>
<organism evidence="2 3">
    <name type="scientific">Mesoplasma coleopterae</name>
    <dbReference type="NCBI Taxonomy" id="324078"/>
    <lineage>
        <taxon>Bacteria</taxon>
        <taxon>Bacillati</taxon>
        <taxon>Mycoplasmatota</taxon>
        <taxon>Mollicutes</taxon>
        <taxon>Entomoplasmatales</taxon>
        <taxon>Entomoplasmataceae</taxon>
        <taxon>Mesoplasma</taxon>
    </lineage>
</organism>
<dbReference type="RefSeq" id="WP_167373846.1">
    <property type="nucleotide sequence ID" value="NZ_CP024968.1"/>
</dbReference>
<name>A0A2K8P1V5_9MOLU</name>
<dbReference type="KEGG" id="mcol:MCOLE_v1c02230"/>
<dbReference type="InterPro" id="IPR036653">
    <property type="entry name" value="CinA-like_C"/>
</dbReference>
<reference evidence="2 3" key="1">
    <citation type="submission" date="2017-11" db="EMBL/GenBank/DDBJ databases">
        <title>Genome sequence of Mesoplasma coleopterae BARC 779 (ATCC 49583).</title>
        <authorList>
            <person name="Lo W.-S."/>
            <person name="Kuo C.-H."/>
        </authorList>
    </citation>
    <scope>NUCLEOTIDE SEQUENCE [LARGE SCALE GENOMIC DNA]</scope>
    <source>
        <strain evidence="2 3">BARC 779</strain>
    </source>
</reference>
<protein>
    <submittedName>
        <fullName evidence="2">Competence damage-inducible protein A</fullName>
    </submittedName>
</protein>